<evidence type="ECO:0000256" key="1">
    <source>
        <dbReference type="ARBA" id="ARBA00009339"/>
    </source>
</evidence>
<evidence type="ECO:0000256" key="7">
    <source>
        <dbReference type="ARBA" id="ARBA00023274"/>
    </source>
</evidence>
<feature type="region of interest" description="Disordered" evidence="8">
    <location>
        <begin position="749"/>
        <end position="768"/>
    </location>
</feature>
<accession>A0A835SYZ9</accession>
<dbReference type="OrthoDB" id="505266at2759"/>
<feature type="compositionally biased region" description="Pro residues" evidence="8">
    <location>
        <begin position="1189"/>
        <end position="1236"/>
    </location>
</feature>
<dbReference type="GO" id="GO:1990904">
    <property type="term" value="C:ribonucleoprotein complex"/>
    <property type="evidence" value="ECO:0007669"/>
    <property type="project" value="UniProtKB-KW"/>
</dbReference>
<evidence type="ECO:0000256" key="8">
    <source>
        <dbReference type="SAM" id="MobiDB-lite"/>
    </source>
</evidence>
<dbReference type="PANTHER" id="PTHR19331">
    <property type="entry name" value="SCAVENGER RECEPTOR DOMAIN-CONTAINING"/>
    <property type="match status" value="1"/>
</dbReference>
<dbReference type="Pfam" id="PF00530">
    <property type="entry name" value="SRCR"/>
    <property type="match status" value="3"/>
</dbReference>
<dbReference type="SUPFAM" id="SSF48662">
    <property type="entry name" value="Ribosomal protein L39e"/>
    <property type="match status" value="1"/>
</dbReference>
<feature type="compositionally biased region" description="Gly residues" evidence="8">
    <location>
        <begin position="1257"/>
        <end position="1271"/>
    </location>
</feature>
<feature type="region of interest" description="Disordered" evidence="8">
    <location>
        <begin position="1024"/>
        <end position="1055"/>
    </location>
</feature>
<dbReference type="InterPro" id="IPR001190">
    <property type="entry name" value="SRCR"/>
</dbReference>
<dbReference type="InterPro" id="IPR020083">
    <property type="entry name" value="Ribosomal_eL39_CS"/>
</dbReference>
<evidence type="ECO:0000256" key="5">
    <source>
        <dbReference type="ARBA" id="ARBA00023157"/>
    </source>
</evidence>
<keyword evidence="5" id="KW-1015">Disulfide bond</keyword>
<evidence type="ECO:0000256" key="2">
    <source>
        <dbReference type="ARBA" id="ARBA00022729"/>
    </source>
</evidence>
<evidence type="ECO:0000256" key="4">
    <source>
        <dbReference type="ARBA" id="ARBA00022980"/>
    </source>
</evidence>
<dbReference type="PROSITE" id="PS00051">
    <property type="entry name" value="RIBOSOMAL_L39E"/>
    <property type="match status" value="1"/>
</dbReference>
<evidence type="ECO:0000259" key="10">
    <source>
        <dbReference type="PROSITE" id="PS50287"/>
    </source>
</evidence>
<feature type="region of interest" description="Disordered" evidence="8">
    <location>
        <begin position="941"/>
        <end position="966"/>
    </location>
</feature>
<dbReference type="SUPFAM" id="SSF56487">
    <property type="entry name" value="SRCR-like"/>
    <property type="match status" value="5"/>
</dbReference>
<gene>
    <name evidence="11" type="ORF">HXX76_011599</name>
</gene>
<evidence type="ECO:0000256" key="6">
    <source>
        <dbReference type="ARBA" id="ARBA00023180"/>
    </source>
</evidence>
<dbReference type="GO" id="GO:0016020">
    <property type="term" value="C:membrane"/>
    <property type="evidence" value="ECO:0007669"/>
    <property type="project" value="InterPro"/>
</dbReference>
<feature type="domain" description="SRCR" evidence="10">
    <location>
        <begin position="466"/>
        <end position="592"/>
    </location>
</feature>
<dbReference type="InterPro" id="IPR036772">
    <property type="entry name" value="SRCR-like_dom_sf"/>
</dbReference>
<keyword evidence="6" id="KW-0325">Glycoprotein</keyword>
<evidence type="ECO:0000313" key="11">
    <source>
        <dbReference type="EMBL" id="KAG2428481.1"/>
    </source>
</evidence>
<evidence type="ECO:0000256" key="3">
    <source>
        <dbReference type="ARBA" id="ARBA00022737"/>
    </source>
</evidence>
<feature type="region of interest" description="Disordered" evidence="8">
    <location>
        <begin position="1185"/>
        <end position="1308"/>
    </location>
</feature>
<dbReference type="Gene3D" id="1.10.1620.10">
    <property type="entry name" value="Ribosomal protein L39e"/>
    <property type="match status" value="1"/>
</dbReference>
<protein>
    <recommendedName>
        <fullName evidence="10">SRCR domain-containing protein</fullName>
    </recommendedName>
</protein>
<dbReference type="PANTHER" id="PTHR19331:SF465">
    <property type="entry name" value="EGG PEPTIDE SPERACT RECEPTOR"/>
    <property type="match status" value="1"/>
</dbReference>
<keyword evidence="12" id="KW-1185">Reference proteome</keyword>
<reference evidence="11" key="1">
    <citation type="journal article" date="2020" name="bioRxiv">
        <title>Comparative genomics of Chlamydomonas.</title>
        <authorList>
            <person name="Craig R.J."/>
            <person name="Hasan A.R."/>
            <person name="Ness R.W."/>
            <person name="Keightley P.D."/>
        </authorList>
    </citation>
    <scope>NUCLEOTIDE SEQUENCE</scope>
    <source>
        <strain evidence="11">SAG 7.73</strain>
    </source>
</reference>
<dbReference type="EMBL" id="JAEHOC010000034">
    <property type="protein sequence ID" value="KAG2428481.1"/>
    <property type="molecule type" value="Genomic_DNA"/>
</dbReference>
<name>A0A835SYZ9_CHLIN</name>
<evidence type="ECO:0000313" key="12">
    <source>
        <dbReference type="Proteomes" id="UP000650467"/>
    </source>
</evidence>
<feature type="domain" description="SRCR" evidence="10">
    <location>
        <begin position="321"/>
        <end position="453"/>
    </location>
</feature>
<dbReference type="SMART" id="SM00202">
    <property type="entry name" value="SR"/>
    <property type="match status" value="3"/>
</dbReference>
<dbReference type="Gene3D" id="3.10.250.10">
    <property type="entry name" value="SRCR-like domain"/>
    <property type="match status" value="5"/>
</dbReference>
<feature type="signal peptide" evidence="9">
    <location>
        <begin position="1"/>
        <end position="21"/>
    </location>
</feature>
<evidence type="ECO:0000256" key="9">
    <source>
        <dbReference type="SAM" id="SignalP"/>
    </source>
</evidence>
<feature type="domain" description="SRCR" evidence="10">
    <location>
        <begin position="180"/>
        <end position="306"/>
    </location>
</feature>
<dbReference type="Pfam" id="PF00832">
    <property type="entry name" value="Ribosomal_L39"/>
    <property type="match status" value="1"/>
</dbReference>
<dbReference type="GO" id="GO:0005840">
    <property type="term" value="C:ribosome"/>
    <property type="evidence" value="ECO:0007669"/>
    <property type="project" value="UniProtKB-KW"/>
</dbReference>
<dbReference type="PROSITE" id="PS50287">
    <property type="entry name" value="SRCR_2"/>
    <property type="match status" value="5"/>
</dbReference>
<dbReference type="InterPro" id="IPR000077">
    <property type="entry name" value="Ribosomal_eL39"/>
</dbReference>
<dbReference type="Proteomes" id="UP000650467">
    <property type="component" value="Unassembled WGS sequence"/>
</dbReference>
<dbReference type="FunFam" id="1.10.1620.10:FF:000001">
    <property type="entry name" value="60S ribosomal protein-like L39"/>
    <property type="match status" value="1"/>
</dbReference>
<keyword evidence="2 9" id="KW-0732">Signal</keyword>
<feature type="domain" description="SRCR" evidence="10">
    <location>
        <begin position="46"/>
        <end position="167"/>
    </location>
</feature>
<dbReference type="InterPro" id="IPR023626">
    <property type="entry name" value="Ribosomal_eL39_dom_sf"/>
</dbReference>
<organism evidence="11 12">
    <name type="scientific">Chlamydomonas incerta</name>
    <dbReference type="NCBI Taxonomy" id="51695"/>
    <lineage>
        <taxon>Eukaryota</taxon>
        <taxon>Viridiplantae</taxon>
        <taxon>Chlorophyta</taxon>
        <taxon>core chlorophytes</taxon>
        <taxon>Chlorophyceae</taxon>
        <taxon>CS clade</taxon>
        <taxon>Chlamydomonadales</taxon>
        <taxon>Chlamydomonadaceae</taxon>
        <taxon>Chlamydomonas</taxon>
    </lineage>
</organism>
<feature type="chain" id="PRO_5032494270" description="SRCR domain-containing protein" evidence="9">
    <location>
        <begin position="22"/>
        <end position="1393"/>
    </location>
</feature>
<dbReference type="GO" id="GO:0003735">
    <property type="term" value="F:structural constituent of ribosome"/>
    <property type="evidence" value="ECO:0007669"/>
    <property type="project" value="InterPro"/>
</dbReference>
<comment type="similarity">
    <text evidence="1">Belongs to the eukaryotic ribosomal protein eL39 family.</text>
</comment>
<proteinExistence type="inferred from homology"/>
<dbReference type="GO" id="GO:0006412">
    <property type="term" value="P:translation"/>
    <property type="evidence" value="ECO:0007669"/>
    <property type="project" value="InterPro"/>
</dbReference>
<dbReference type="HAMAP" id="MF_00629">
    <property type="entry name" value="Ribosomal_eL39"/>
    <property type="match status" value="1"/>
</dbReference>
<keyword evidence="7" id="KW-0687">Ribonucleoprotein</keyword>
<comment type="caution">
    <text evidence="11">The sequence shown here is derived from an EMBL/GenBank/DDBJ whole genome shotgun (WGS) entry which is preliminary data.</text>
</comment>
<keyword evidence="4" id="KW-0689">Ribosomal protein</keyword>
<sequence length="1393" mass="145341">MPHFLRVALVAIFGLATVGGAFEVIIPPDSPPLPVHLVSSGNETALRAAAEAGIAAVGRVEVQWAGQWGGVCTPTQSYVYNWWDDTAAQVLCRGLGYADGHAYSVYVSQEPGPLLPGRAPPNQPQWLQYLQCRGDEPHLGACRGRAISDSSSLPLCNSEYAVAVACYSQTRLGGIAGQRLTLQLGNISTPVPRYGETQGRAEVLMPDGRVATVCDRGGWGDAAATSLCRMYGFVQNQPNTLSYGVAYRDSYFGTGSAGPVFADIRCPAGDEDGLGLSSCLGTFYNSSAEAAAAGCTAATTAGVRCFRYGFIIPPDSPPLPVRLVSSGNETALRAAAEAGIAAVGRVEVQWAGQWGGVCTPTQSYVYNWWDDTAAQVLCRGLGYADGHAYSVYVSQEPGPLLPGRAPPNQPQWLQYLQCRGDEPHLGACRGRAISDSSSLPLCNSEYAVAVACYSQTRLGGIAGQRLTLQLGNISTPVPRYGETQGRAEVLMPDGRVATVCDRGGWGDAAATSLCRMYGFVQNQPNTLSYGVAYRDSYFGTGSAGPVFADIRCPAGDEDGLGLSSCLGTFYNSSAEAAAAGCTAATTAGVRCFRYGFIIPPDSPPLPVRLVSSGNETALRAAAEAGIAAVGRVEVQWAGQWGGVCTPTQSYVYNWWDDTAAQVLCRGLGYADGHAYSVYVSQEPGPLLPGRAPPNQPQWLQYLQCRGDEPHLGACRGRAINDSSSLPLCNSEYAVAVACYSQKPPQAPALPPADITAGSQPPSAPLPPAPDWTAAGGLLINASRQAYAAAAAEDYPQLTAGVPPSLPNAYPAFTLALLGPTALPLLLNPRLQDAPVAGVARYGRGRLAVFGGEQMVTRCCSNGSSSSNISGSSIGGARRSDPGFDRLLVNTVAWAARAQPASAALCISREDFAAVAAYLVSQAPGGAFSGWRHEPLWRFGRPPTFPGAAASGNSNHTAAAPPPPQPPSPCSVYLVGSHDALYLQPCIQQRLLSYVRQAGGGLVVAGPDLMPSRFYAAAAEGPVAGTSPAVQRQRRLAATAGSPQPQQDEPPQPQLPFRSFEVNAVCGPMGLLLTGYVSDPGGNLTLGPGPSDAANALHAAAQLVEYLQARACGRLPLSTPELHMLLAAITRTRAGLLFNPPASSFSPLADSSIVEQLVGAAAAGFWALSRQIDSLVASAPPDVLRGLFASPPPPPPRQRPPPPPRQPVPLPASPRPPPALPPALSAPPLRQTPPVPAPQQDGGGGVGPGRPPDATSHGGPGGGSHGSGGRGGAAPPPRHCRRAPPPRSHAQPQAGQHSPPGGFGRGWVVKFGGAGRGRGAAQEEPSAVAYTYAGSAAAAGSTKMPSNKSFKIKQKLAKKAKQNRPIPHWIRFRTDNTIRYNAKRRHWRRTKLGL</sequence>
<keyword evidence="3" id="KW-0677">Repeat</keyword>
<feature type="domain" description="SRCR" evidence="10">
    <location>
        <begin position="607"/>
        <end position="739"/>
    </location>
</feature>